<dbReference type="PROSITE" id="PS50222">
    <property type="entry name" value="EF_HAND_2"/>
    <property type="match status" value="1"/>
</dbReference>
<dbReference type="InterPro" id="IPR011992">
    <property type="entry name" value="EF-hand-dom_pair"/>
</dbReference>
<sequence>MSCYWGGNRTSSNRHDPSLPYLEQYRIDLDQFQELFSQLTPWSFGPHTSILASRIFRLQDTNKDSLINFKEFVTGLALGAEETESALEATNFFTEDVTPEVLNFRAFTLGYDSQGNNAKQRVLSKDHKNSDGQGNGSAAENTEPQDKKEEKTMSAPDYKYYLRMWANEKEQKKETIKDIPKMNQEQFIELCKTFYNMFSEDPVEQELYHAIATVASLLLRIGEVGKKFSNPPLRNAEDGKTNITREPSSEEEEEQSPGLEPRTTKEEQSTEPIPVPGNSRSAITQDDIQKLKKGVGNGERNSPPTQPTSDDETKDDTSVSSYSMVSASSLQCEDIADDTVLVGCEPGNVTPKYGSTIDAEWSISFEQILASMLTEQALVSYFEKKVDIAQKIKQKKVERQISSSSEHELSSVSG</sequence>
<feature type="domain" description="EF-hand" evidence="2">
    <location>
        <begin position="47"/>
        <end position="82"/>
    </location>
</feature>
<evidence type="ECO:0000256" key="1">
    <source>
        <dbReference type="SAM" id="MobiDB-lite"/>
    </source>
</evidence>
<evidence type="ECO:0000259" key="2">
    <source>
        <dbReference type="PROSITE" id="PS50222"/>
    </source>
</evidence>
<proteinExistence type="predicted"/>
<dbReference type="PANTHER" id="PTHR47666">
    <property type="entry name" value="PROTEIN VASCULAR ASSOCIATED DEATH 1, CHLOROPLASTIC"/>
    <property type="match status" value="1"/>
</dbReference>
<keyword evidence="4" id="KW-1185">Reference proteome</keyword>
<feature type="region of interest" description="Disordered" evidence="1">
    <location>
        <begin position="121"/>
        <end position="153"/>
    </location>
</feature>
<gene>
    <name evidence="3" type="ORF">RIMI_LOCUS23042710</name>
</gene>
<dbReference type="SUPFAM" id="SSF47473">
    <property type="entry name" value="EF-hand"/>
    <property type="match status" value="1"/>
</dbReference>
<dbReference type="Proteomes" id="UP001176940">
    <property type="component" value="Unassembled WGS sequence"/>
</dbReference>
<accession>A0ABN9MNK5</accession>
<dbReference type="PANTHER" id="PTHR47666:SF5">
    <property type="entry name" value="TBC1 DOMAIN FAMILY MEMBER 9B"/>
    <property type="match status" value="1"/>
</dbReference>
<reference evidence="3" key="1">
    <citation type="submission" date="2023-07" db="EMBL/GenBank/DDBJ databases">
        <authorList>
            <person name="Stuckert A."/>
        </authorList>
    </citation>
    <scope>NUCLEOTIDE SEQUENCE</scope>
</reference>
<name>A0ABN9MNK5_9NEOB</name>
<dbReference type="EMBL" id="CAUEEQ010079202">
    <property type="protein sequence ID" value="CAJ0968380.1"/>
    <property type="molecule type" value="Genomic_DNA"/>
</dbReference>
<dbReference type="InterPro" id="IPR002048">
    <property type="entry name" value="EF_hand_dom"/>
</dbReference>
<evidence type="ECO:0000313" key="4">
    <source>
        <dbReference type="Proteomes" id="UP001176940"/>
    </source>
</evidence>
<dbReference type="Gene3D" id="1.10.238.10">
    <property type="entry name" value="EF-hand"/>
    <property type="match status" value="1"/>
</dbReference>
<protein>
    <recommendedName>
        <fullName evidence="2">EF-hand domain-containing protein</fullName>
    </recommendedName>
</protein>
<evidence type="ECO:0000313" key="3">
    <source>
        <dbReference type="EMBL" id="CAJ0968380.1"/>
    </source>
</evidence>
<feature type="region of interest" description="Disordered" evidence="1">
    <location>
        <begin position="227"/>
        <end position="322"/>
    </location>
</feature>
<organism evidence="3 4">
    <name type="scientific">Ranitomeya imitator</name>
    <name type="common">mimic poison frog</name>
    <dbReference type="NCBI Taxonomy" id="111125"/>
    <lineage>
        <taxon>Eukaryota</taxon>
        <taxon>Metazoa</taxon>
        <taxon>Chordata</taxon>
        <taxon>Craniata</taxon>
        <taxon>Vertebrata</taxon>
        <taxon>Euteleostomi</taxon>
        <taxon>Amphibia</taxon>
        <taxon>Batrachia</taxon>
        <taxon>Anura</taxon>
        <taxon>Neobatrachia</taxon>
        <taxon>Hyloidea</taxon>
        <taxon>Dendrobatidae</taxon>
        <taxon>Dendrobatinae</taxon>
        <taxon>Ranitomeya</taxon>
    </lineage>
</organism>
<comment type="caution">
    <text evidence="3">The sequence shown here is derived from an EMBL/GenBank/DDBJ whole genome shotgun (WGS) entry which is preliminary data.</text>
</comment>